<gene>
    <name evidence="8" type="ORF">F8O05_04160</name>
</gene>
<evidence type="ECO:0000256" key="5">
    <source>
        <dbReference type="ARBA" id="ARBA00033748"/>
    </source>
</evidence>
<accession>A0A7J5BCU4</accession>
<feature type="domain" description="Luciferase-like" evidence="7">
    <location>
        <begin position="24"/>
        <end position="374"/>
    </location>
</feature>
<dbReference type="PIRSF" id="PIRSF000337">
    <property type="entry name" value="NTA_MOA"/>
    <property type="match status" value="1"/>
</dbReference>
<dbReference type="Proteomes" id="UP000433493">
    <property type="component" value="Unassembled WGS sequence"/>
</dbReference>
<comment type="similarity">
    <text evidence="5">Belongs to the NtaA/SnaA/DszA monooxygenase family.</text>
</comment>
<dbReference type="GO" id="GO:0016705">
    <property type="term" value="F:oxidoreductase activity, acting on paired donors, with incorporation or reduction of molecular oxygen"/>
    <property type="evidence" value="ECO:0007669"/>
    <property type="project" value="InterPro"/>
</dbReference>
<evidence type="ECO:0000313" key="9">
    <source>
        <dbReference type="Proteomes" id="UP000433493"/>
    </source>
</evidence>
<dbReference type="GO" id="GO:0004497">
    <property type="term" value="F:monooxygenase activity"/>
    <property type="evidence" value="ECO:0007669"/>
    <property type="project" value="UniProtKB-KW"/>
</dbReference>
<feature type="binding site" evidence="6">
    <location>
        <position position="206"/>
    </location>
    <ligand>
        <name>FMN</name>
        <dbReference type="ChEBI" id="CHEBI:58210"/>
    </ligand>
</feature>
<comment type="caution">
    <text evidence="8">The sequence shown here is derived from an EMBL/GenBank/DDBJ whole genome shotgun (WGS) entry which is preliminary data.</text>
</comment>
<dbReference type="InterPro" id="IPR051260">
    <property type="entry name" value="Diverse_substr_monoxygenases"/>
</dbReference>
<dbReference type="PANTHER" id="PTHR30011:SF16">
    <property type="entry name" value="C2H2 FINGER DOMAIN TRANSCRIPTION FACTOR (EUROFUNG)-RELATED"/>
    <property type="match status" value="1"/>
</dbReference>
<sequence length="440" mass="48705">MTQHRQIHFAAHFPGVNQQTVWSHPEAGSQIEFESFRRFAQIAEAGFMDYVFLAEGLRLREQKGKLHELDVAGRPNTVGVLSALAAVTEHIGLVGTLSATFNEPADIARQLQTLNVLSNGRAGWNVVTTSNEFTGANFRRGFYLPLEERYPRAQAMVDAARRIWGTKPGDREHLVAEHGGLLDFETTGTVPSAPGEYPVFVQAGMSPQGRDFAVTNSDIIFSHYGGFEAARAFRADISERLAAKGRAADDLKVMPAMTIVLGDTEVEAKERALEIRRAQVSPQTAISYVEQVWGRDLSDYDPDGPLPTVEPIEAKAAEGWVNTYDDRFERVAKWRELAERENLSIRDIAVREYTRDEFVGTPEQVADTLIQAVDGRAADGFTLVGHLVPEGLKDIVERVIPILQERGAYRTEYPQNANLRELMDTTAAPLEQLEPAGTSA</sequence>
<keyword evidence="2 6" id="KW-0288">FMN</keyword>
<protein>
    <submittedName>
        <fullName evidence="8">NtaA/DmoA family FMN-dependent monooxygenase</fullName>
        <ecNumber evidence="8">1.14.-.-</ecNumber>
    </submittedName>
</protein>
<evidence type="ECO:0000256" key="4">
    <source>
        <dbReference type="ARBA" id="ARBA00023033"/>
    </source>
</evidence>
<feature type="binding site" evidence="6">
    <location>
        <position position="150"/>
    </location>
    <ligand>
        <name>FMN</name>
        <dbReference type="ChEBI" id="CHEBI:58210"/>
    </ligand>
</feature>
<dbReference type="RefSeq" id="WP_158051505.1">
    <property type="nucleotide sequence ID" value="NZ_WBKB01000002.1"/>
</dbReference>
<dbReference type="AlphaFoldDB" id="A0A7J5BCU4"/>
<dbReference type="Pfam" id="PF00296">
    <property type="entry name" value="Bac_luciferase"/>
    <property type="match status" value="1"/>
</dbReference>
<dbReference type="InterPro" id="IPR011251">
    <property type="entry name" value="Luciferase-like_dom"/>
</dbReference>
<dbReference type="InterPro" id="IPR016215">
    <property type="entry name" value="NTA_MOA"/>
</dbReference>
<keyword evidence="3 8" id="KW-0560">Oxidoreductase</keyword>
<reference evidence="8 9" key="1">
    <citation type="submission" date="2019-09" db="EMBL/GenBank/DDBJ databases">
        <title>Phylogeny of genus Pseudoclavibacter and closely related genus.</title>
        <authorList>
            <person name="Li Y."/>
        </authorList>
    </citation>
    <scope>NUCLEOTIDE SEQUENCE [LARGE SCALE GENOMIC DNA]</scope>
    <source>
        <strain evidence="8 9">KCTC 13959</strain>
    </source>
</reference>
<feature type="binding site" evidence="6">
    <location>
        <position position="96"/>
    </location>
    <ligand>
        <name>FMN</name>
        <dbReference type="ChEBI" id="CHEBI:58210"/>
    </ligand>
</feature>
<keyword evidence="4 8" id="KW-0503">Monooxygenase</keyword>
<dbReference type="InterPro" id="IPR036661">
    <property type="entry name" value="Luciferase-like_sf"/>
</dbReference>
<dbReference type="Gene3D" id="3.20.20.30">
    <property type="entry name" value="Luciferase-like domain"/>
    <property type="match status" value="1"/>
</dbReference>
<dbReference type="PANTHER" id="PTHR30011">
    <property type="entry name" value="ALKANESULFONATE MONOOXYGENASE-RELATED"/>
    <property type="match status" value="1"/>
</dbReference>
<name>A0A7J5BCU4_9MICO</name>
<organism evidence="8 9">
    <name type="scientific">Gulosibacter chungangensis</name>
    <dbReference type="NCBI Taxonomy" id="979746"/>
    <lineage>
        <taxon>Bacteria</taxon>
        <taxon>Bacillati</taxon>
        <taxon>Actinomycetota</taxon>
        <taxon>Actinomycetes</taxon>
        <taxon>Micrococcales</taxon>
        <taxon>Microbacteriaceae</taxon>
        <taxon>Gulosibacter</taxon>
    </lineage>
</organism>
<keyword evidence="9" id="KW-1185">Reference proteome</keyword>
<dbReference type="SUPFAM" id="SSF51679">
    <property type="entry name" value="Bacterial luciferase-like"/>
    <property type="match status" value="1"/>
</dbReference>
<dbReference type="EC" id="1.14.-.-" evidence="8"/>
<dbReference type="EMBL" id="WBKB01000002">
    <property type="protein sequence ID" value="KAB1644001.1"/>
    <property type="molecule type" value="Genomic_DNA"/>
</dbReference>
<evidence type="ECO:0000256" key="2">
    <source>
        <dbReference type="ARBA" id="ARBA00022643"/>
    </source>
</evidence>
<keyword evidence="1 6" id="KW-0285">Flavoprotein</keyword>
<dbReference type="OrthoDB" id="3265338at2"/>
<evidence type="ECO:0000256" key="6">
    <source>
        <dbReference type="PIRSR" id="PIRSR000337-1"/>
    </source>
</evidence>
<evidence type="ECO:0000256" key="3">
    <source>
        <dbReference type="ARBA" id="ARBA00023002"/>
    </source>
</evidence>
<evidence type="ECO:0000256" key="1">
    <source>
        <dbReference type="ARBA" id="ARBA00022630"/>
    </source>
</evidence>
<evidence type="ECO:0000259" key="7">
    <source>
        <dbReference type="Pfam" id="PF00296"/>
    </source>
</evidence>
<evidence type="ECO:0000313" key="8">
    <source>
        <dbReference type="EMBL" id="KAB1644001.1"/>
    </source>
</evidence>
<proteinExistence type="inferred from homology"/>
<dbReference type="NCBIfam" id="TIGR03860">
    <property type="entry name" value="FMN_nitrolo"/>
    <property type="match status" value="1"/>
</dbReference>